<sequence length="188" mass="20638">MAIDESLERRDAEIGFALITLAQIHRDRCAPERARPMAERALSLHESCLPAESPAIATDLATLARIRHLRGDHEAPVPLTERALRIDEAAYGPDAPLPAPERSQRRRGAHGSVGRLRRSIEAANWVGRRTIPRRLGYTVANRVFDPELLGTGAPVRDFTGRIKTTANISGPAFRFEPHVKAFGGDLSA</sequence>
<accession>A0AB39PSD9</accession>
<gene>
    <name evidence="2" type="ORF">AB5J49_03265</name>
</gene>
<dbReference type="SUPFAM" id="SSF55781">
    <property type="entry name" value="GAF domain-like"/>
    <property type="match status" value="1"/>
</dbReference>
<organism evidence="2">
    <name type="scientific">Streptomyces sp. R28</name>
    <dbReference type="NCBI Taxonomy" id="3238628"/>
    <lineage>
        <taxon>Bacteria</taxon>
        <taxon>Bacillati</taxon>
        <taxon>Actinomycetota</taxon>
        <taxon>Actinomycetes</taxon>
        <taxon>Kitasatosporales</taxon>
        <taxon>Streptomycetaceae</taxon>
        <taxon>Streptomyces</taxon>
    </lineage>
</organism>
<name>A0AB39PSD9_9ACTN</name>
<dbReference type="Gene3D" id="1.25.40.10">
    <property type="entry name" value="Tetratricopeptide repeat domain"/>
    <property type="match status" value="1"/>
</dbReference>
<dbReference type="RefSeq" id="WP_369166953.1">
    <property type="nucleotide sequence ID" value="NZ_CP163439.1"/>
</dbReference>
<evidence type="ECO:0008006" key="3">
    <source>
        <dbReference type="Google" id="ProtNLM"/>
    </source>
</evidence>
<dbReference type="Gene3D" id="3.30.450.40">
    <property type="match status" value="1"/>
</dbReference>
<dbReference type="InterPro" id="IPR029016">
    <property type="entry name" value="GAF-like_dom_sf"/>
</dbReference>
<reference evidence="2" key="1">
    <citation type="submission" date="2024-07" db="EMBL/GenBank/DDBJ databases">
        <authorList>
            <person name="Yu S.T."/>
        </authorList>
    </citation>
    <scope>NUCLEOTIDE SEQUENCE</scope>
    <source>
        <strain evidence="2">R28</strain>
    </source>
</reference>
<feature type="region of interest" description="Disordered" evidence="1">
    <location>
        <begin position="90"/>
        <end position="114"/>
    </location>
</feature>
<protein>
    <recommendedName>
        <fullName evidence="3">Tetratricopeptide repeat protein</fullName>
    </recommendedName>
</protein>
<dbReference type="SUPFAM" id="SSF48452">
    <property type="entry name" value="TPR-like"/>
    <property type="match status" value="1"/>
</dbReference>
<evidence type="ECO:0000313" key="2">
    <source>
        <dbReference type="EMBL" id="XDQ32450.1"/>
    </source>
</evidence>
<proteinExistence type="predicted"/>
<dbReference type="InterPro" id="IPR011990">
    <property type="entry name" value="TPR-like_helical_dom_sf"/>
</dbReference>
<dbReference type="AlphaFoldDB" id="A0AB39PSD9"/>
<dbReference type="EMBL" id="CP163439">
    <property type="protein sequence ID" value="XDQ32450.1"/>
    <property type="molecule type" value="Genomic_DNA"/>
</dbReference>
<evidence type="ECO:0000256" key="1">
    <source>
        <dbReference type="SAM" id="MobiDB-lite"/>
    </source>
</evidence>